<reference evidence="1" key="2">
    <citation type="submission" date="2020-06" db="EMBL/GenBank/DDBJ databases">
        <title>Helianthus annuus Genome sequencing and assembly Release 2.</title>
        <authorList>
            <person name="Gouzy J."/>
            <person name="Langlade N."/>
            <person name="Munos S."/>
        </authorList>
    </citation>
    <scope>NUCLEOTIDE SEQUENCE</scope>
    <source>
        <tissue evidence="1">Leaves</tissue>
    </source>
</reference>
<dbReference type="EMBL" id="MNCJ02000318">
    <property type="protein sequence ID" value="KAF5813441.1"/>
    <property type="molecule type" value="Genomic_DNA"/>
</dbReference>
<dbReference type="AlphaFoldDB" id="A0A9K3NUT2"/>
<evidence type="ECO:0000313" key="2">
    <source>
        <dbReference type="Proteomes" id="UP000215914"/>
    </source>
</evidence>
<evidence type="ECO:0000313" key="1">
    <source>
        <dbReference type="EMBL" id="KAF5813441.1"/>
    </source>
</evidence>
<protein>
    <submittedName>
        <fullName evidence="1">Uncharacterized protein</fullName>
    </submittedName>
</protein>
<accession>A0A9K3NUT2</accession>
<keyword evidence="2" id="KW-1185">Reference proteome</keyword>
<reference evidence="1" key="1">
    <citation type="journal article" date="2017" name="Nature">
        <title>The sunflower genome provides insights into oil metabolism, flowering and Asterid evolution.</title>
        <authorList>
            <person name="Badouin H."/>
            <person name="Gouzy J."/>
            <person name="Grassa C.J."/>
            <person name="Murat F."/>
            <person name="Staton S.E."/>
            <person name="Cottret L."/>
            <person name="Lelandais-Briere C."/>
            <person name="Owens G.L."/>
            <person name="Carrere S."/>
            <person name="Mayjonade B."/>
            <person name="Legrand L."/>
            <person name="Gill N."/>
            <person name="Kane N.C."/>
            <person name="Bowers J.E."/>
            <person name="Hubner S."/>
            <person name="Bellec A."/>
            <person name="Berard A."/>
            <person name="Berges H."/>
            <person name="Blanchet N."/>
            <person name="Boniface M.C."/>
            <person name="Brunel D."/>
            <person name="Catrice O."/>
            <person name="Chaidir N."/>
            <person name="Claudel C."/>
            <person name="Donnadieu C."/>
            <person name="Faraut T."/>
            <person name="Fievet G."/>
            <person name="Helmstetter N."/>
            <person name="King M."/>
            <person name="Knapp S.J."/>
            <person name="Lai Z."/>
            <person name="Le Paslier M.C."/>
            <person name="Lippi Y."/>
            <person name="Lorenzon L."/>
            <person name="Mandel J.R."/>
            <person name="Marage G."/>
            <person name="Marchand G."/>
            <person name="Marquand E."/>
            <person name="Bret-Mestries E."/>
            <person name="Morien E."/>
            <person name="Nambeesan S."/>
            <person name="Nguyen T."/>
            <person name="Pegot-Espagnet P."/>
            <person name="Pouilly N."/>
            <person name="Raftis F."/>
            <person name="Sallet E."/>
            <person name="Schiex T."/>
            <person name="Thomas J."/>
            <person name="Vandecasteele C."/>
            <person name="Vares D."/>
            <person name="Vear F."/>
            <person name="Vautrin S."/>
            <person name="Crespi M."/>
            <person name="Mangin B."/>
            <person name="Burke J.M."/>
            <person name="Salse J."/>
            <person name="Munos S."/>
            <person name="Vincourt P."/>
            <person name="Rieseberg L.H."/>
            <person name="Langlade N.B."/>
        </authorList>
    </citation>
    <scope>NUCLEOTIDE SEQUENCE</scope>
    <source>
        <tissue evidence="1">Leaves</tissue>
    </source>
</reference>
<comment type="caution">
    <text evidence="1">The sequence shown here is derived from an EMBL/GenBank/DDBJ whole genome shotgun (WGS) entry which is preliminary data.</text>
</comment>
<gene>
    <name evidence="1" type="ORF">HanXRQr2_Chr03g0098371</name>
</gene>
<name>A0A9K3NUT2_HELAN</name>
<sequence length="56" mass="6538">MRRRRGSSPCRPVKTVSVLMEEFFCCRSTNWMVLEVEILTVMPSKSFFIQMGSANY</sequence>
<proteinExistence type="predicted"/>
<organism evidence="1 2">
    <name type="scientific">Helianthus annuus</name>
    <name type="common">Common sunflower</name>
    <dbReference type="NCBI Taxonomy" id="4232"/>
    <lineage>
        <taxon>Eukaryota</taxon>
        <taxon>Viridiplantae</taxon>
        <taxon>Streptophyta</taxon>
        <taxon>Embryophyta</taxon>
        <taxon>Tracheophyta</taxon>
        <taxon>Spermatophyta</taxon>
        <taxon>Magnoliopsida</taxon>
        <taxon>eudicotyledons</taxon>
        <taxon>Gunneridae</taxon>
        <taxon>Pentapetalae</taxon>
        <taxon>asterids</taxon>
        <taxon>campanulids</taxon>
        <taxon>Asterales</taxon>
        <taxon>Asteraceae</taxon>
        <taxon>Asteroideae</taxon>
        <taxon>Heliantheae alliance</taxon>
        <taxon>Heliantheae</taxon>
        <taxon>Helianthus</taxon>
    </lineage>
</organism>
<dbReference type="Gramene" id="mRNA:HanXRQr2_Chr03g0098371">
    <property type="protein sequence ID" value="mRNA:HanXRQr2_Chr03g0098371"/>
    <property type="gene ID" value="HanXRQr2_Chr03g0098371"/>
</dbReference>
<dbReference type="Proteomes" id="UP000215914">
    <property type="component" value="Unassembled WGS sequence"/>
</dbReference>